<dbReference type="InterPro" id="IPR023795">
    <property type="entry name" value="Serpin_CS"/>
</dbReference>
<dbReference type="PaxDb" id="29760-VIT_18s0001g11270.t01"/>
<dbReference type="InterPro" id="IPR036186">
    <property type="entry name" value="Serpin_sf"/>
</dbReference>
<proteinExistence type="inferred from homology"/>
<evidence type="ECO:0000313" key="8">
    <source>
        <dbReference type="Proteomes" id="UP000009183"/>
    </source>
</evidence>
<evidence type="ECO:0000256" key="3">
    <source>
        <dbReference type="ARBA" id="ARBA00022900"/>
    </source>
</evidence>
<dbReference type="Gene3D" id="3.30.497.10">
    <property type="entry name" value="Antithrombin, subunit I, domain 2"/>
    <property type="match status" value="1"/>
</dbReference>
<dbReference type="GO" id="GO:0004867">
    <property type="term" value="F:serine-type endopeptidase inhibitor activity"/>
    <property type="evidence" value="ECO:0007669"/>
    <property type="project" value="UniProtKB-KW"/>
</dbReference>
<dbReference type="FunCoup" id="F6H1E8">
    <property type="interactions" value="530"/>
</dbReference>
<keyword evidence="5" id="KW-0472">Membrane</keyword>
<dbReference type="PANTHER" id="PTHR11461">
    <property type="entry name" value="SERINE PROTEASE INHIBITOR, SERPIN"/>
    <property type="match status" value="1"/>
</dbReference>
<dbReference type="InterPro" id="IPR000215">
    <property type="entry name" value="Serpin_fam"/>
</dbReference>
<dbReference type="InterPro" id="IPR042178">
    <property type="entry name" value="Serpin_sf_1"/>
</dbReference>
<dbReference type="InParanoid" id="F6H1E8"/>
<keyword evidence="2" id="KW-0646">Protease inhibitor</keyword>
<evidence type="ECO:0000256" key="1">
    <source>
        <dbReference type="ARBA" id="ARBA00009500"/>
    </source>
</evidence>
<dbReference type="PROSITE" id="PS00284">
    <property type="entry name" value="SERPIN"/>
    <property type="match status" value="1"/>
</dbReference>
<dbReference type="ExpressionAtlas" id="F6H1E8">
    <property type="expression patterns" value="baseline and differential"/>
</dbReference>
<dbReference type="Proteomes" id="UP000009183">
    <property type="component" value="Chromosome 18"/>
</dbReference>
<dbReference type="OrthoDB" id="1063785at2759"/>
<dbReference type="Pfam" id="PF00079">
    <property type="entry name" value="Serpin"/>
    <property type="match status" value="1"/>
</dbReference>
<keyword evidence="3" id="KW-0722">Serine protease inhibitor</keyword>
<gene>
    <name evidence="7" type="ordered locus">VIT_18s0001g11270</name>
</gene>
<keyword evidence="5" id="KW-1133">Transmembrane helix</keyword>
<sequence>MDLKRKRRAMCFTFSALEWAIIGTKPKELSQNGPPHKILKAKGKARGGPNPDYLPGKFKTKVGFGSFAFFQHKTTSFRFAYNVSFGFLALCCDGRMDLRQCIGNQNDVALGIAKHVALTESKDSNLVLSPLSIHVVLSLVAAGSKGATLDQLLSFLKSKASGDLNAFASELVSLVFADGSPSGGPCLSFANGVWIDKTLPLKPSFKQIVDTAYKAAVHQADFRIKAAEVTSEANSWAEKETNGLIKEVLPPGSVDSSTRLIFANALYFKGAWNEKFDASATKDYDFHLLNGSSVQVPFMTSKKKQLISTFDDFKVLGLSYKQGGDKRSFSMYFFLPDAKDGLQALIDKVGSDSAFLDRHLPSMPVPVGDFRIPRFKISFGFEASKVLKGLGLVLPFTEGGLTEMVDSPMGQDLYVSSIFHKSFIEVNEEGTEAAAASVGVVKLRGMLSTDNIDFIADHPFLFVIREDMTGVVLFIGHVLNPLAVLIALALPVNS</sequence>
<dbReference type="PANTHER" id="PTHR11461:SF211">
    <property type="entry name" value="GH10112P-RELATED"/>
    <property type="match status" value="1"/>
</dbReference>
<feature type="domain" description="Serpin" evidence="6">
    <location>
        <begin position="110"/>
        <end position="481"/>
    </location>
</feature>
<reference evidence="8" key="1">
    <citation type="journal article" date="2007" name="Nature">
        <title>The grapevine genome sequence suggests ancestral hexaploidization in major angiosperm phyla.</title>
        <authorList>
            <consortium name="The French-Italian Public Consortium for Grapevine Genome Characterization."/>
            <person name="Jaillon O."/>
            <person name="Aury J.-M."/>
            <person name="Noel B."/>
            <person name="Policriti A."/>
            <person name="Clepet C."/>
            <person name="Casagrande A."/>
            <person name="Choisne N."/>
            <person name="Aubourg S."/>
            <person name="Vitulo N."/>
            <person name="Jubin C."/>
            <person name="Vezzi A."/>
            <person name="Legeai F."/>
            <person name="Hugueney P."/>
            <person name="Dasilva C."/>
            <person name="Horner D."/>
            <person name="Mica E."/>
            <person name="Jublot D."/>
            <person name="Poulain J."/>
            <person name="Bruyere C."/>
            <person name="Billault A."/>
            <person name="Segurens B."/>
            <person name="Gouyvenoux M."/>
            <person name="Ugarte E."/>
            <person name="Cattonaro F."/>
            <person name="Anthouard V."/>
            <person name="Vico V."/>
            <person name="Del Fabbro C."/>
            <person name="Alaux M."/>
            <person name="Di Gaspero G."/>
            <person name="Dumas V."/>
            <person name="Felice N."/>
            <person name="Paillard S."/>
            <person name="Juman I."/>
            <person name="Moroldo M."/>
            <person name="Scalabrin S."/>
            <person name="Canaguier A."/>
            <person name="Le Clainche I."/>
            <person name="Malacrida G."/>
            <person name="Durand E."/>
            <person name="Pesole G."/>
            <person name="Laucou V."/>
            <person name="Chatelet P."/>
            <person name="Merdinoglu D."/>
            <person name="Delledonne M."/>
            <person name="Pezzotti M."/>
            <person name="Lecharny A."/>
            <person name="Scarpelli C."/>
            <person name="Artiguenave F."/>
            <person name="Pe M.E."/>
            <person name="Valle G."/>
            <person name="Morgante M."/>
            <person name="Caboche M."/>
            <person name="Adam-Blondon A.-F."/>
            <person name="Weissenbach J."/>
            <person name="Quetier F."/>
            <person name="Wincker P."/>
        </authorList>
    </citation>
    <scope>NUCLEOTIDE SEQUENCE [LARGE SCALE GENOMIC DNA]</scope>
    <source>
        <strain evidence="8">cv. Pinot noir / PN40024</strain>
    </source>
</reference>
<dbReference type="FunFam" id="3.30.497.10:FF:000012">
    <property type="entry name" value="Predicted protein"/>
    <property type="match status" value="1"/>
</dbReference>
<evidence type="ECO:0000256" key="4">
    <source>
        <dbReference type="RuleBase" id="RU000411"/>
    </source>
</evidence>
<dbReference type="Gene3D" id="2.30.39.10">
    <property type="entry name" value="Alpha-1-antitrypsin, domain 1"/>
    <property type="match status" value="1"/>
</dbReference>
<evidence type="ECO:0000256" key="2">
    <source>
        <dbReference type="ARBA" id="ARBA00022690"/>
    </source>
</evidence>
<dbReference type="MEROPS" id="I04.087"/>
<dbReference type="EMBL" id="FN595227">
    <property type="protein sequence ID" value="CCB45883.1"/>
    <property type="molecule type" value="Genomic_DNA"/>
</dbReference>
<dbReference type="InterPro" id="IPR042185">
    <property type="entry name" value="Serpin_sf_2"/>
</dbReference>
<dbReference type="eggNOG" id="KOG2392">
    <property type="taxonomic scope" value="Eukaryota"/>
</dbReference>
<dbReference type="AlphaFoldDB" id="F6H1E8"/>
<dbReference type="HOGENOM" id="CLU_023330_4_2_1"/>
<accession>F6H1E8</accession>
<evidence type="ECO:0000313" key="7">
    <source>
        <dbReference type="EMBL" id="CCB45883.1"/>
    </source>
</evidence>
<comment type="similarity">
    <text evidence="1 4">Belongs to the serpin family.</text>
</comment>
<dbReference type="STRING" id="29760.F6H1E8"/>
<name>F6H1E8_VITVI</name>
<keyword evidence="5" id="KW-0812">Transmembrane</keyword>
<dbReference type="SUPFAM" id="SSF56574">
    <property type="entry name" value="Serpins"/>
    <property type="match status" value="1"/>
</dbReference>
<dbReference type="SMART" id="SM00093">
    <property type="entry name" value="SERPIN"/>
    <property type="match status" value="1"/>
</dbReference>
<organism evidence="7 8">
    <name type="scientific">Vitis vinifera</name>
    <name type="common">Grape</name>
    <dbReference type="NCBI Taxonomy" id="29760"/>
    <lineage>
        <taxon>Eukaryota</taxon>
        <taxon>Viridiplantae</taxon>
        <taxon>Streptophyta</taxon>
        <taxon>Embryophyta</taxon>
        <taxon>Tracheophyta</taxon>
        <taxon>Spermatophyta</taxon>
        <taxon>Magnoliopsida</taxon>
        <taxon>eudicotyledons</taxon>
        <taxon>Gunneridae</taxon>
        <taxon>Pentapetalae</taxon>
        <taxon>rosids</taxon>
        <taxon>Vitales</taxon>
        <taxon>Vitaceae</taxon>
        <taxon>Viteae</taxon>
        <taxon>Vitis</taxon>
    </lineage>
</organism>
<evidence type="ECO:0000256" key="5">
    <source>
        <dbReference type="SAM" id="Phobius"/>
    </source>
</evidence>
<dbReference type="GO" id="GO:0005615">
    <property type="term" value="C:extracellular space"/>
    <property type="evidence" value="ECO:0000318"/>
    <property type="project" value="GO_Central"/>
</dbReference>
<feature type="transmembrane region" description="Helical" evidence="5">
    <location>
        <begin position="471"/>
        <end position="492"/>
    </location>
</feature>
<dbReference type="CDD" id="cd02043">
    <property type="entry name" value="serpinP_plants"/>
    <property type="match status" value="1"/>
</dbReference>
<dbReference type="InterPro" id="IPR023796">
    <property type="entry name" value="Serpin_dom"/>
</dbReference>
<protein>
    <recommendedName>
        <fullName evidence="6">Serpin domain-containing protein</fullName>
    </recommendedName>
</protein>
<evidence type="ECO:0000259" key="6">
    <source>
        <dbReference type="SMART" id="SM00093"/>
    </source>
</evidence>
<keyword evidence="8" id="KW-1185">Reference proteome</keyword>